<keyword evidence="2 5" id="KW-0489">Methyltransferase</keyword>
<sequence length="229" mass="25827">MESDNRTSDEESDNDVPSSVLGTKNFWDHQYITELENFKDHGDIGEIWFGKRIMDTIVKWVADKFEKNMSILDLGSGNGVLLIQLAQKGFQNLVGVDYSESAVVLARAIADSRQAKIDYKTMNVLSDDLADPQDHMKYDLLLDKGTFDAISLMEDFGSAIRERYLKTTCSLLKEDGLFLITTCNWTGEEIVQHMATHYSRTEVLPTPSLQFGGKQGNKVSVVVFRKKKS</sequence>
<keyword evidence="9" id="KW-1185">Reference proteome</keyword>
<accession>E9H8K8</accession>
<dbReference type="PANTHER" id="PTHR12843:SF5">
    <property type="entry name" value="EEF1A LYSINE METHYLTRANSFERASE 2"/>
    <property type="match status" value="1"/>
</dbReference>
<dbReference type="EMBL" id="GL732605">
    <property type="protein sequence ID" value="EFX71834.1"/>
    <property type="molecule type" value="Genomic_DNA"/>
</dbReference>
<evidence type="ECO:0000256" key="4">
    <source>
        <dbReference type="ARBA" id="ARBA00022691"/>
    </source>
</evidence>
<dbReference type="InterPro" id="IPR025714">
    <property type="entry name" value="Methyltranfer_dom"/>
</dbReference>
<dbReference type="EC" id="2.1.1.-" evidence="5"/>
<organism evidence="8 9">
    <name type="scientific">Daphnia pulex</name>
    <name type="common">Water flea</name>
    <dbReference type="NCBI Taxonomy" id="6669"/>
    <lineage>
        <taxon>Eukaryota</taxon>
        <taxon>Metazoa</taxon>
        <taxon>Ecdysozoa</taxon>
        <taxon>Arthropoda</taxon>
        <taxon>Crustacea</taxon>
        <taxon>Branchiopoda</taxon>
        <taxon>Diplostraca</taxon>
        <taxon>Cladocera</taxon>
        <taxon>Anomopoda</taxon>
        <taxon>Daphniidae</taxon>
        <taxon>Daphnia</taxon>
    </lineage>
</organism>
<keyword evidence="3 5" id="KW-0808">Transferase</keyword>
<dbReference type="HAMAP" id="MF_03188">
    <property type="entry name" value="Methyltr_EFM4"/>
    <property type="match status" value="1"/>
</dbReference>
<evidence type="ECO:0000313" key="9">
    <source>
        <dbReference type="Proteomes" id="UP000000305"/>
    </source>
</evidence>
<dbReference type="InterPro" id="IPR026635">
    <property type="entry name" value="Efm4/METTL10"/>
</dbReference>
<dbReference type="GO" id="GO:0016279">
    <property type="term" value="F:protein-lysine N-methyltransferase activity"/>
    <property type="evidence" value="ECO:0000318"/>
    <property type="project" value="GO_Central"/>
</dbReference>
<dbReference type="HOGENOM" id="CLU_044783_2_1_1"/>
<evidence type="ECO:0000256" key="2">
    <source>
        <dbReference type="ARBA" id="ARBA00022603"/>
    </source>
</evidence>
<dbReference type="Proteomes" id="UP000000305">
    <property type="component" value="Unassembled WGS sequence"/>
</dbReference>
<dbReference type="STRING" id="6669.E9H8K8"/>
<dbReference type="PhylomeDB" id="E9H8K8"/>
<keyword evidence="1 5" id="KW-0963">Cytoplasm</keyword>
<name>E9H8K8_DAPPU</name>
<dbReference type="Pfam" id="PF13847">
    <property type="entry name" value="Methyltransf_31"/>
    <property type="match status" value="1"/>
</dbReference>
<dbReference type="SUPFAM" id="SSF53335">
    <property type="entry name" value="S-adenosyl-L-methionine-dependent methyltransferases"/>
    <property type="match status" value="1"/>
</dbReference>
<keyword evidence="4 5" id="KW-0949">S-adenosyl-L-methionine</keyword>
<dbReference type="PANTHER" id="PTHR12843">
    <property type="entry name" value="PROTEIN-LYSINE N-METHYLTRANSFERASE METTL10"/>
    <property type="match status" value="1"/>
</dbReference>
<dbReference type="OMA" id="PTPSFQF"/>
<dbReference type="KEGG" id="dpx:DAPPUDRAFT_308676"/>
<dbReference type="InterPro" id="IPR029063">
    <property type="entry name" value="SAM-dependent_MTases_sf"/>
</dbReference>
<evidence type="ECO:0000259" key="7">
    <source>
        <dbReference type="Pfam" id="PF13847"/>
    </source>
</evidence>
<protein>
    <recommendedName>
        <fullName evidence="5">Protein-lysine N-methyltransferase DAPPUDRAFT_308676</fullName>
        <ecNumber evidence="5">2.1.1.-</ecNumber>
    </recommendedName>
</protein>
<dbReference type="GO" id="GO:0005737">
    <property type="term" value="C:cytoplasm"/>
    <property type="evidence" value="ECO:0000318"/>
    <property type="project" value="GO_Central"/>
</dbReference>
<evidence type="ECO:0000256" key="5">
    <source>
        <dbReference type="HAMAP-Rule" id="MF_03188"/>
    </source>
</evidence>
<proteinExistence type="inferred from homology"/>
<dbReference type="FunFam" id="3.40.50.150:FF:000392">
    <property type="entry name" value="Protein-lysine N-methyltransferase Dere_GG24471"/>
    <property type="match status" value="1"/>
</dbReference>
<dbReference type="CDD" id="cd02440">
    <property type="entry name" value="AdoMet_MTases"/>
    <property type="match status" value="1"/>
</dbReference>
<evidence type="ECO:0000256" key="3">
    <source>
        <dbReference type="ARBA" id="ARBA00022679"/>
    </source>
</evidence>
<gene>
    <name evidence="8" type="ORF">DAPPUDRAFT_308676</name>
</gene>
<dbReference type="OrthoDB" id="540004at2759"/>
<comment type="similarity">
    <text evidence="5">Belongs to the class I-like SAM-binding methyltransferase superfamily. EFM4 family.</text>
</comment>
<dbReference type="GO" id="GO:0032259">
    <property type="term" value="P:methylation"/>
    <property type="evidence" value="ECO:0007669"/>
    <property type="project" value="UniProtKB-KW"/>
</dbReference>
<dbReference type="AlphaFoldDB" id="E9H8K8"/>
<comment type="subcellular location">
    <subcellularLocation>
        <location evidence="5">Cytoplasm</location>
    </subcellularLocation>
</comment>
<evidence type="ECO:0000313" key="8">
    <source>
        <dbReference type="EMBL" id="EFX71834.1"/>
    </source>
</evidence>
<feature type="domain" description="Methyltransferase" evidence="7">
    <location>
        <begin position="66"/>
        <end position="193"/>
    </location>
</feature>
<evidence type="ECO:0000256" key="1">
    <source>
        <dbReference type="ARBA" id="ARBA00022490"/>
    </source>
</evidence>
<reference evidence="8 9" key="1">
    <citation type="journal article" date="2011" name="Science">
        <title>The ecoresponsive genome of Daphnia pulex.</title>
        <authorList>
            <person name="Colbourne J.K."/>
            <person name="Pfrender M.E."/>
            <person name="Gilbert D."/>
            <person name="Thomas W.K."/>
            <person name="Tucker A."/>
            <person name="Oakley T.H."/>
            <person name="Tokishita S."/>
            <person name="Aerts A."/>
            <person name="Arnold G.J."/>
            <person name="Basu M.K."/>
            <person name="Bauer D.J."/>
            <person name="Caceres C.E."/>
            <person name="Carmel L."/>
            <person name="Casola C."/>
            <person name="Choi J.H."/>
            <person name="Detter J.C."/>
            <person name="Dong Q."/>
            <person name="Dusheyko S."/>
            <person name="Eads B.D."/>
            <person name="Frohlich T."/>
            <person name="Geiler-Samerotte K.A."/>
            <person name="Gerlach D."/>
            <person name="Hatcher P."/>
            <person name="Jogdeo S."/>
            <person name="Krijgsveld J."/>
            <person name="Kriventseva E.V."/>
            <person name="Kultz D."/>
            <person name="Laforsch C."/>
            <person name="Lindquist E."/>
            <person name="Lopez J."/>
            <person name="Manak J.R."/>
            <person name="Muller J."/>
            <person name="Pangilinan J."/>
            <person name="Patwardhan R.P."/>
            <person name="Pitluck S."/>
            <person name="Pritham E.J."/>
            <person name="Rechtsteiner A."/>
            <person name="Rho M."/>
            <person name="Rogozin I.B."/>
            <person name="Sakarya O."/>
            <person name="Salamov A."/>
            <person name="Schaack S."/>
            <person name="Shapiro H."/>
            <person name="Shiga Y."/>
            <person name="Skalitzky C."/>
            <person name="Smith Z."/>
            <person name="Souvorov A."/>
            <person name="Sung W."/>
            <person name="Tang Z."/>
            <person name="Tsuchiya D."/>
            <person name="Tu H."/>
            <person name="Vos H."/>
            <person name="Wang M."/>
            <person name="Wolf Y.I."/>
            <person name="Yamagata H."/>
            <person name="Yamada T."/>
            <person name="Ye Y."/>
            <person name="Shaw J.R."/>
            <person name="Andrews J."/>
            <person name="Crease T.J."/>
            <person name="Tang H."/>
            <person name="Lucas S.M."/>
            <person name="Robertson H.M."/>
            <person name="Bork P."/>
            <person name="Koonin E.V."/>
            <person name="Zdobnov E.M."/>
            <person name="Grigoriev I.V."/>
            <person name="Lynch M."/>
            <person name="Boore J.L."/>
        </authorList>
    </citation>
    <scope>NUCLEOTIDE SEQUENCE [LARGE SCALE GENOMIC DNA]</scope>
</reference>
<evidence type="ECO:0000256" key="6">
    <source>
        <dbReference type="SAM" id="MobiDB-lite"/>
    </source>
</evidence>
<dbReference type="InParanoid" id="E9H8K8"/>
<feature type="region of interest" description="Disordered" evidence="6">
    <location>
        <begin position="1"/>
        <end position="21"/>
    </location>
</feature>
<dbReference type="FunCoup" id="E9H8K8">
    <property type="interactions" value="1651"/>
</dbReference>
<comment type="function">
    <text evidence="5">S-adenosyl-L-methionine-dependent protein-lysine N-methyltransferase that methylates elongation factor 1-alpha.</text>
</comment>
<dbReference type="eggNOG" id="KOG1271">
    <property type="taxonomic scope" value="Eukaryota"/>
</dbReference>
<dbReference type="Gene3D" id="3.40.50.150">
    <property type="entry name" value="Vaccinia Virus protein VP39"/>
    <property type="match status" value="1"/>
</dbReference>